<evidence type="ECO:0008006" key="7">
    <source>
        <dbReference type="Google" id="ProtNLM"/>
    </source>
</evidence>
<evidence type="ECO:0000256" key="4">
    <source>
        <dbReference type="ARBA" id="ARBA00022917"/>
    </source>
</evidence>
<dbReference type="eggNOG" id="KOG2479">
    <property type="taxonomic scope" value="Eukaryota"/>
</dbReference>
<dbReference type="Pfam" id="PF05091">
    <property type="entry name" value="eIF-3_zeta"/>
    <property type="match status" value="1"/>
</dbReference>
<evidence type="ECO:0000256" key="1">
    <source>
        <dbReference type="ARBA" id="ARBA00022490"/>
    </source>
</evidence>
<keyword evidence="4" id="KW-0648">Protein biosynthesis</keyword>
<dbReference type="GeneID" id="7201789"/>
<dbReference type="PANTHER" id="PTHR12399:SF0">
    <property type="entry name" value="EUKARYOTIC TRANSLATION INITIATION FACTOR 3 SUBUNIT D"/>
    <property type="match status" value="1"/>
</dbReference>
<dbReference type="PANTHER" id="PTHR12399">
    <property type="entry name" value="EUKARYOTIC TRANSLATION INITIATION FACTOR 3 SUBUNIT 7"/>
    <property type="match status" value="1"/>
</dbReference>
<dbReference type="STRING" id="556484.B7G170"/>
<accession>B7G170</accession>
<dbReference type="HOGENOM" id="CLU_024521_2_0_1"/>
<keyword evidence="3" id="KW-0694">RNA-binding</keyword>
<proteinExistence type="predicted"/>
<dbReference type="Proteomes" id="UP000000759">
    <property type="component" value="Chromosome 10"/>
</dbReference>
<keyword evidence="1" id="KW-0963">Cytoplasm</keyword>
<dbReference type="InterPro" id="IPR007783">
    <property type="entry name" value="eIF3d"/>
</dbReference>
<feature type="non-terminal residue" evidence="5">
    <location>
        <position position="1"/>
    </location>
</feature>
<dbReference type="OrthoDB" id="16538at2759"/>
<dbReference type="InParanoid" id="B7G170"/>
<dbReference type="GO" id="GO:0003743">
    <property type="term" value="F:translation initiation factor activity"/>
    <property type="evidence" value="ECO:0007669"/>
    <property type="project" value="UniProtKB-KW"/>
</dbReference>
<dbReference type="PaxDb" id="2850-Phatr13088"/>
<evidence type="ECO:0000256" key="2">
    <source>
        <dbReference type="ARBA" id="ARBA00022540"/>
    </source>
</evidence>
<keyword evidence="6" id="KW-1185">Reference proteome</keyword>
<name>B7G170_PHATC</name>
<evidence type="ECO:0000313" key="6">
    <source>
        <dbReference type="Proteomes" id="UP000000759"/>
    </source>
</evidence>
<sequence length="377" mass="42638">QSSVAVQSDWSVKEEVDLGKLTKQLVASADVPEVQDVLWCGFLDPYNESYDKVTARQPVPLKRMDQKEFYPVTTTDDPVLEKLAIDGMGQVFVTDAILAHLMTCTRSVYPWDIVIQKLPNGTIFFDKRDNSQFDYLTVQETAYNAPADEEGINTPERLGLEATMVNQNFSQQILKKSGRKEMDLPNPFFDEDDADGMEPASTAFRYRKFVMDAGTTVVVRTELHGIFKQTQNMTAFALSEYTPQAAAGSPQVISWRDKIDNQRGAVLATELKNNSFKLAKWTAQSLLAGADQMKIGFVSRSNPKNALEHVILGTQFYRPKDFATQITLNEGQMWSTFRMFVNMVQKQPEGKYVLMRDPNKAVVFLYKVPANTFEDEE</sequence>
<reference evidence="5 6" key="1">
    <citation type="journal article" date="2008" name="Nature">
        <title>The Phaeodactylum genome reveals the evolutionary history of diatom genomes.</title>
        <authorList>
            <person name="Bowler C."/>
            <person name="Allen A.E."/>
            <person name="Badger J.H."/>
            <person name="Grimwood J."/>
            <person name="Jabbari K."/>
            <person name="Kuo A."/>
            <person name="Maheswari U."/>
            <person name="Martens C."/>
            <person name="Maumus F."/>
            <person name="Otillar R.P."/>
            <person name="Rayko E."/>
            <person name="Salamov A."/>
            <person name="Vandepoele K."/>
            <person name="Beszteri B."/>
            <person name="Gruber A."/>
            <person name="Heijde M."/>
            <person name="Katinka M."/>
            <person name="Mock T."/>
            <person name="Valentin K."/>
            <person name="Verret F."/>
            <person name="Berges J.A."/>
            <person name="Brownlee C."/>
            <person name="Cadoret J.P."/>
            <person name="Chiovitti A."/>
            <person name="Choi C.J."/>
            <person name="Coesel S."/>
            <person name="De Martino A."/>
            <person name="Detter J.C."/>
            <person name="Durkin C."/>
            <person name="Falciatore A."/>
            <person name="Fournet J."/>
            <person name="Haruta M."/>
            <person name="Huysman M.J."/>
            <person name="Jenkins B.D."/>
            <person name="Jiroutova K."/>
            <person name="Jorgensen R.E."/>
            <person name="Joubert Y."/>
            <person name="Kaplan A."/>
            <person name="Kroger N."/>
            <person name="Kroth P.G."/>
            <person name="La Roche J."/>
            <person name="Lindquist E."/>
            <person name="Lommer M."/>
            <person name="Martin-Jezequel V."/>
            <person name="Lopez P.J."/>
            <person name="Lucas S."/>
            <person name="Mangogna M."/>
            <person name="McGinnis K."/>
            <person name="Medlin L.K."/>
            <person name="Montsant A."/>
            <person name="Oudot-Le Secq M.P."/>
            <person name="Napoli C."/>
            <person name="Obornik M."/>
            <person name="Parker M.S."/>
            <person name="Petit J.L."/>
            <person name="Porcel B.M."/>
            <person name="Poulsen N."/>
            <person name="Robison M."/>
            <person name="Rychlewski L."/>
            <person name="Rynearson T.A."/>
            <person name="Schmutz J."/>
            <person name="Shapiro H."/>
            <person name="Siaut M."/>
            <person name="Stanley M."/>
            <person name="Sussman M.R."/>
            <person name="Taylor A.R."/>
            <person name="Vardi A."/>
            <person name="von Dassow P."/>
            <person name="Vyverman W."/>
            <person name="Willis A."/>
            <person name="Wyrwicz L.S."/>
            <person name="Rokhsar D.S."/>
            <person name="Weissenbach J."/>
            <person name="Armbrust E.V."/>
            <person name="Green B.R."/>
            <person name="Van de Peer Y."/>
            <person name="Grigoriev I.V."/>
        </authorList>
    </citation>
    <scope>NUCLEOTIDE SEQUENCE [LARGE SCALE GENOMIC DNA]</scope>
    <source>
        <strain evidence="5 6">CCAP 1055/1</strain>
    </source>
</reference>
<dbReference type="EMBL" id="CM000613">
    <property type="protein sequence ID" value="EEC47453.1"/>
    <property type="molecule type" value="Genomic_DNA"/>
</dbReference>
<evidence type="ECO:0000256" key="3">
    <source>
        <dbReference type="ARBA" id="ARBA00022884"/>
    </source>
</evidence>
<keyword evidence="2" id="KW-0396">Initiation factor</keyword>
<protein>
    <recommendedName>
        <fullName evidence="7">Eukaryotic translation initiation factor 3 subunit D</fullName>
    </recommendedName>
</protein>
<reference evidence="6" key="2">
    <citation type="submission" date="2008-08" db="EMBL/GenBank/DDBJ databases">
        <authorList>
            <consortium name="Diatom Consortium"/>
            <person name="Grigoriev I."/>
            <person name="Grimwood J."/>
            <person name="Kuo A."/>
            <person name="Otillar R.P."/>
            <person name="Salamov A."/>
            <person name="Detter J.C."/>
            <person name="Lindquist E."/>
            <person name="Shapiro H."/>
            <person name="Lucas S."/>
            <person name="Glavina del Rio T."/>
            <person name="Pitluck S."/>
            <person name="Rokhsar D."/>
            <person name="Bowler C."/>
        </authorList>
    </citation>
    <scope>GENOME REANNOTATION</scope>
    <source>
        <strain evidence="6">CCAP 1055/1</strain>
    </source>
</reference>
<dbReference type="FunCoup" id="B7G170">
    <property type="interactions" value="660"/>
</dbReference>
<dbReference type="RefSeq" id="XP_002180801.1">
    <property type="nucleotide sequence ID" value="XM_002180765.1"/>
</dbReference>
<dbReference type="AlphaFoldDB" id="B7G170"/>
<dbReference type="GO" id="GO:0005852">
    <property type="term" value="C:eukaryotic translation initiation factor 3 complex"/>
    <property type="evidence" value="ECO:0007669"/>
    <property type="project" value="InterPro"/>
</dbReference>
<dbReference type="KEGG" id="pti:PHATRDRAFT_13088"/>
<gene>
    <name evidence="5" type="ORF">PHATRDRAFT_13088</name>
</gene>
<dbReference type="GO" id="GO:0003723">
    <property type="term" value="F:RNA binding"/>
    <property type="evidence" value="ECO:0007669"/>
    <property type="project" value="UniProtKB-KW"/>
</dbReference>
<organism evidence="5 6">
    <name type="scientific">Phaeodactylum tricornutum (strain CCAP 1055/1)</name>
    <dbReference type="NCBI Taxonomy" id="556484"/>
    <lineage>
        <taxon>Eukaryota</taxon>
        <taxon>Sar</taxon>
        <taxon>Stramenopiles</taxon>
        <taxon>Ochrophyta</taxon>
        <taxon>Bacillariophyta</taxon>
        <taxon>Bacillariophyceae</taxon>
        <taxon>Bacillariophycidae</taxon>
        <taxon>Naviculales</taxon>
        <taxon>Phaeodactylaceae</taxon>
        <taxon>Phaeodactylum</taxon>
    </lineage>
</organism>
<evidence type="ECO:0000313" key="5">
    <source>
        <dbReference type="EMBL" id="EEC47453.1"/>
    </source>
</evidence>